<dbReference type="OrthoDB" id="370015at2"/>
<dbReference type="AlphaFoldDB" id="A0A2U1CNH2"/>
<dbReference type="STRING" id="1231391.GCA_000308195_02565"/>
<dbReference type="EMBL" id="QEKO01000002">
    <property type="protein sequence ID" value="PVY62484.1"/>
    <property type="molecule type" value="Genomic_DNA"/>
</dbReference>
<evidence type="ECO:0000313" key="2">
    <source>
        <dbReference type="Proteomes" id="UP000246145"/>
    </source>
</evidence>
<organism evidence="1 2">
    <name type="scientific">Pusillimonas noertemannii</name>
    <dbReference type="NCBI Taxonomy" id="305977"/>
    <lineage>
        <taxon>Bacteria</taxon>
        <taxon>Pseudomonadati</taxon>
        <taxon>Pseudomonadota</taxon>
        <taxon>Betaproteobacteria</taxon>
        <taxon>Burkholderiales</taxon>
        <taxon>Alcaligenaceae</taxon>
        <taxon>Pusillimonas</taxon>
    </lineage>
</organism>
<dbReference type="GO" id="GO:0003824">
    <property type="term" value="F:catalytic activity"/>
    <property type="evidence" value="ECO:0007669"/>
    <property type="project" value="UniProtKB-ARBA"/>
</dbReference>
<dbReference type="CDD" id="cd06558">
    <property type="entry name" value="crotonase-like"/>
    <property type="match status" value="1"/>
</dbReference>
<dbReference type="PANTHER" id="PTHR11941">
    <property type="entry name" value="ENOYL-COA HYDRATASE-RELATED"/>
    <property type="match status" value="1"/>
</dbReference>
<dbReference type="Pfam" id="PF00378">
    <property type="entry name" value="ECH_1"/>
    <property type="match status" value="1"/>
</dbReference>
<proteinExistence type="predicted"/>
<dbReference type="Gene3D" id="3.90.226.10">
    <property type="entry name" value="2-enoyl-CoA Hydratase, Chain A, domain 1"/>
    <property type="match status" value="1"/>
</dbReference>
<dbReference type="Proteomes" id="UP000246145">
    <property type="component" value="Unassembled WGS sequence"/>
</dbReference>
<comment type="caution">
    <text evidence="1">The sequence shown here is derived from an EMBL/GenBank/DDBJ whole genome shotgun (WGS) entry which is preliminary data.</text>
</comment>
<accession>A0A2U1CNH2</accession>
<evidence type="ECO:0000313" key="1">
    <source>
        <dbReference type="EMBL" id="PVY62484.1"/>
    </source>
</evidence>
<dbReference type="InterPro" id="IPR029045">
    <property type="entry name" value="ClpP/crotonase-like_dom_sf"/>
</dbReference>
<dbReference type="GO" id="GO:0006635">
    <property type="term" value="P:fatty acid beta-oxidation"/>
    <property type="evidence" value="ECO:0007669"/>
    <property type="project" value="TreeGrafter"/>
</dbReference>
<dbReference type="RefSeq" id="WP_083851309.1">
    <property type="nucleotide sequence ID" value="NZ_JACCEX010000002.1"/>
</dbReference>
<keyword evidence="2" id="KW-1185">Reference proteome</keyword>
<gene>
    <name evidence="1" type="ORF">C7440_1978</name>
</gene>
<dbReference type="InterPro" id="IPR001753">
    <property type="entry name" value="Enoyl-CoA_hydra/iso"/>
</dbReference>
<sequence length="269" mass="28984">MSNSPQKLIIETESGTQTWRLNFAPVNALSPDLLCEMKQALQNAEADPGISAIVLTSQLRIFSAGGDAGWMGSVLNERGPEALVNEFNQAMDVFRDVCLSLRRSPLLIVAALNGHTLAGGLELAAACDLRFAADDERLQIGVPEMNLFGVLPSGGGGTQFIARLMGPSRALQFILEANPVSAQQAFENGLVDRLCPPETLLEDTRKFARDVARKAGRIGVSAAKRSIFGGSELPLENAMCLDHAVHWDAMRRGNFRSGAADFVKRYGQS</sequence>
<dbReference type="PANTHER" id="PTHR11941:SF54">
    <property type="entry name" value="ENOYL-COA HYDRATASE, MITOCHONDRIAL"/>
    <property type="match status" value="1"/>
</dbReference>
<dbReference type="SUPFAM" id="SSF52096">
    <property type="entry name" value="ClpP/crotonase"/>
    <property type="match status" value="1"/>
</dbReference>
<protein>
    <submittedName>
        <fullName evidence="1">Short chain enoyl-CoA hydratase</fullName>
    </submittedName>
</protein>
<reference evidence="1 2" key="1">
    <citation type="submission" date="2018-04" db="EMBL/GenBank/DDBJ databases">
        <title>Genomic Encyclopedia of Type Strains, Phase IV (KMG-IV): sequencing the most valuable type-strain genomes for metagenomic binning, comparative biology and taxonomic classification.</title>
        <authorList>
            <person name="Goeker M."/>
        </authorList>
    </citation>
    <scope>NUCLEOTIDE SEQUENCE [LARGE SCALE GENOMIC DNA]</scope>
    <source>
        <strain evidence="1 2">DSM 10065</strain>
    </source>
</reference>
<name>A0A2U1CNH2_9BURK</name>